<evidence type="ECO:0000259" key="11">
    <source>
        <dbReference type="Pfam" id="PF09349"/>
    </source>
</evidence>
<dbReference type="AlphaFoldDB" id="A0A9X0CS13"/>
<evidence type="ECO:0000256" key="7">
    <source>
        <dbReference type="ARBA" id="ARBA00022793"/>
    </source>
</evidence>
<evidence type="ECO:0000256" key="1">
    <source>
        <dbReference type="ARBA" id="ARBA00001163"/>
    </source>
</evidence>
<dbReference type="PANTHER" id="PTHR43466">
    <property type="entry name" value="2-OXO-4-HYDROXY-4-CARBOXY-5-UREIDOIMIDAZOLINE DECARBOXYLASE-RELATED"/>
    <property type="match status" value="1"/>
</dbReference>
<keyword evidence="6" id="KW-0659">Purine metabolism</keyword>
<keyword evidence="13" id="KW-1185">Reference proteome</keyword>
<feature type="domain" description="Oxo-4-hydroxy-4-carboxy-5-ureidoimidazoline decarboxylase" evidence="11">
    <location>
        <begin position="12"/>
        <end position="167"/>
    </location>
</feature>
<dbReference type="NCBIfam" id="TIGR03164">
    <property type="entry name" value="UHCUDC"/>
    <property type="match status" value="1"/>
</dbReference>
<dbReference type="GO" id="GO:0005777">
    <property type="term" value="C:peroxisome"/>
    <property type="evidence" value="ECO:0007669"/>
    <property type="project" value="TreeGrafter"/>
</dbReference>
<dbReference type="EC" id="4.1.1.97" evidence="5"/>
<name>A0A9X0CS13_9CNID</name>
<evidence type="ECO:0000256" key="3">
    <source>
        <dbReference type="ARBA" id="ARBA00004754"/>
    </source>
</evidence>
<evidence type="ECO:0000256" key="10">
    <source>
        <dbReference type="ARBA" id="ARBA00032116"/>
    </source>
</evidence>
<evidence type="ECO:0000256" key="6">
    <source>
        <dbReference type="ARBA" id="ARBA00022631"/>
    </source>
</evidence>
<dbReference type="Pfam" id="PF09349">
    <property type="entry name" value="OHCU_decarbox"/>
    <property type="match status" value="1"/>
</dbReference>
<evidence type="ECO:0000256" key="4">
    <source>
        <dbReference type="ARBA" id="ARBA00005793"/>
    </source>
</evidence>
<keyword evidence="7" id="KW-0210">Decarboxylase</keyword>
<dbReference type="EMBL" id="MU826838">
    <property type="protein sequence ID" value="KAJ7372088.1"/>
    <property type="molecule type" value="Genomic_DNA"/>
</dbReference>
<dbReference type="InterPro" id="IPR018020">
    <property type="entry name" value="OHCU_decarboxylase"/>
</dbReference>
<evidence type="ECO:0000256" key="5">
    <source>
        <dbReference type="ARBA" id="ARBA00012257"/>
    </source>
</evidence>
<dbReference type="SUPFAM" id="SSF158694">
    <property type="entry name" value="UraD-Like"/>
    <property type="match status" value="1"/>
</dbReference>
<comment type="pathway">
    <text evidence="3">Purine metabolism; urate degradation; (S)-allantoin from urate: step 3/3.</text>
</comment>
<sequence>MATSKMSISSVNELDYNSFIRIFGNVVEGTPLCAAAVISKRPFSSFDQFVAAMWEIVDELPDSARAGILRNHRDLAGNRESLSSDSQKEQICAGINTRNLNDEENQAMKRYNELYKKKFEFPFVMCSRLNKKDGILRQIRASVKKDGDEELKRGIGEVKKIMLLRMEDLVECEKSNSKIKTLIELGFLRLAQEAHSPVFIFTVQRLKYLGLSRRSFVSDDELRNAIEKELGKSGCFVGYRKMRG</sequence>
<reference evidence="12" key="1">
    <citation type="submission" date="2023-01" db="EMBL/GenBank/DDBJ databases">
        <title>Genome assembly of the deep-sea coral Lophelia pertusa.</title>
        <authorList>
            <person name="Herrera S."/>
            <person name="Cordes E."/>
        </authorList>
    </citation>
    <scope>NUCLEOTIDE SEQUENCE</scope>
    <source>
        <strain evidence="12">USNM1676648</strain>
        <tissue evidence="12">Polyp</tissue>
    </source>
</reference>
<dbReference type="GO" id="GO:0019628">
    <property type="term" value="P:urate catabolic process"/>
    <property type="evidence" value="ECO:0007669"/>
    <property type="project" value="TreeGrafter"/>
</dbReference>
<proteinExistence type="inferred from homology"/>
<comment type="similarity">
    <text evidence="4">Belongs to the OHCU decarboxylase family.</text>
</comment>
<evidence type="ECO:0000256" key="9">
    <source>
        <dbReference type="ARBA" id="ARBA00030624"/>
    </source>
</evidence>
<dbReference type="OrthoDB" id="9970124at2759"/>
<keyword evidence="8" id="KW-0456">Lyase</keyword>
<protein>
    <recommendedName>
        <fullName evidence="5">2-oxo-4-hydroxy-4-carboxy-5-ureidoimidazoline decarboxylase</fullName>
        <ecNumber evidence="5">4.1.1.97</ecNumber>
    </recommendedName>
    <alternativeName>
        <fullName evidence="10">Parahox neighbor</fullName>
    </alternativeName>
    <alternativeName>
        <fullName evidence="9">Ureidoimidazoline (2-oxo-4-hydroxy-4-carboxy-5-) decarboxylase</fullName>
    </alternativeName>
</protein>
<evidence type="ECO:0000256" key="2">
    <source>
        <dbReference type="ARBA" id="ARBA00002506"/>
    </source>
</evidence>
<comment type="catalytic activity">
    <reaction evidence="1">
        <text>5-hydroxy-2-oxo-4-ureido-2,5-dihydro-1H-imidazole-5-carboxylate + H(+) = (S)-allantoin + CO2</text>
        <dbReference type="Rhea" id="RHEA:26301"/>
        <dbReference type="ChEBI" id="CHEBI:15378"/>
        <dbReference type="ChEBI" id="CHEBI:15678"/>
        <dbReference type="ChEBI" id="CHEBI:16526"/>
        <dbReference type="ChEBI" id="CHEBI:58639"/>
        <dbReference type="EC" id="4.1.1.97"/>
    </reaction>
</comment>
<evidence type="ECO:0000313" key="13">
    <source>
        <dbReference type="Proteomes" id="UP001163046"/>
    </source>
</evidence>
<dbReference type="GO" id="GO:0000255">
    <property type="term" value="P:allantoin metabolic process"/>
    <property type="evidence" value="ECO:0007669"/>
    <property type="project" value="InterPro"/>
</dbReference>
<dbReference type="InterPro" id="IPR017580">
    <property type="entry name" value="OHCU_decarboxylase-1"/>
</dbReference>
<gene>
    <name evidence="12" type="ORF">OS493_020512</name>
</gene>
<organism evidence="12 13">
    <name type="scientific">Desmophyllum pertusum</name>
    <dbReference type="NCBI Taxonomy" id="174260"/>
    <lineage>
        <taxon>Eukaryota</taxon>
        <taxon>Metazoa</taxon>
        <taxon>Cnidaria</taxon>
        <taxon>Anthozoa</taxon>
        <taxon>Hexacorallia</taxon>
        <taxon>Scleractinia</taxon>
        <taxon>Caryophylliina</taxon>
        <taxon>Caryophylliidae</taxon>
        <taxon>Desmophyllum</taxon>
    </lineage>
</organism>
<dbReference type="GO" id="GO:0006144">
    <property type="term" value="P:purine nucleobase metabolic process"/>
    <property type="evidence" value="ECO:0007669"/>
    <property type="project" value="UniProtKB-KW"/>
</dbReference>
<accession>A0A9X0CS13</accession>
<dbReference type="Proteomes" id="UP001163046">
    <property type="component" value="Unassembled WGS sequence"/>
</dbReference>
<comment type="function">
    <text evidence="2">Catalyzes the stereoselective decarboxylation of 2-oxo-4-hydroxy-4-carboxy-5-ureidoimidazoline (OHCU) to (S)-allantoin.</text>
</comment>
<dbReference type="PANTHER" id="PTHR43466:SF1">
    <property type="entry name" value="2-OXO-4-HYDROXY-4-CARBOXY-5-UREIDOIMIDAZOLINE DECARBOXYLASE-RELATED"/>
    <property type="match status" value="1"/>
</dbReference>
<dbReference type="Gene3D" id="1.10.3330.10">
    <property type="entry name" value="Oxo-4-hydroxy-4-carboxy-5-ureidoimidazoline decarboxylase"/>
    <property type="match status" value="1"/>
</dbReference>
<comment type="caution">
    <text evidence="12">The sequence shown here is derived from an EMBL/GenBank/DDBJ whole genome shotgun (WGS) entry which is preliminary data.</text>
</comment>
<dbReference type="InterPro" id="IPR036778">
    <property type="entry name" value="OHCU_decarboxylase_sf"/>
</dbReference>
<evidence type="ECO:0000313" key="12">
    <source>
        <dbReference type="EMBL" id="KAJ7372088.1"/>
    </source>
</evidence>
<dbReference type="GO" id="GO:0051997">
    <property type="term" value="F:2-oxo-4-hydroxy-4-carboxy-5-ureidoimidazoline decarboxylase activity"/>
    <property type="evidence" value="ECO:0007669"/>
    <property type="project" value="UniProtKB-EC"/>
</dbReference>
<evidence type="ECO:0000256" key="8">
    <source>
        <dbReference type="ARBA" id="ARBA00023239"/>
    </source>
</evidence>